<keyword evidence="2" id="KW-1185">Reference proteome</keyword>
<evidence type="ECO:0000313" key="2">
    <source>
        <dbReference type="Proteomes" id="UP000479710"/>
    </source>
</evidence>
<proteinExistence type="predicted"/>
<evidence type="ECO:0000313" key="1">
    <source>
        <dbReference type="EMBL" id="KAF0921275.1"/>
    </source>
</evidence>
<organism evidence="1 2">
    <name type="scientific">Oryza meyeriana var. granulata</name>
    <dbReference type="NCBI Taxonomy" id="110450"/>
    <lineage>
        <taxon>Eukaryota</taxon>
        <taxon>Viridiplantae</taxon>
        <taxon>Streptophyta</taxon>
        <taxon>Embryophyta</taxon>
        <taxon>Tracheophyta</taxon>
        <taxon>Spermatophyta</taxon>
        <taxon>Magnoliopsida</taxon>
        <taxon>Liliopsida</taxon>
        <taxon>Poales</taxon>
        <taxon>Poaceae</taxon>
        <taxon>BOP clade</taxon>
        <taxon>Oryzoideae</taxon>
        <taxon>Oryzeae</taxon>
        <taxon>Oryzinae</taxon>
        <taxon>Oryza</taxon>
        <taxon>Oryza meyeriana</taxon>
    </lineage>
</organism>
<accession>A0A6G1E847</accession>
<dbReference type="Proteomes" id="UP000479710">
    <property type="component" value="Unassembled WGS sequence"/>
</dbReference>
<reference evidence="1 2" key="1">
    <citation type="submission" date="2019-11" db="EMBL/GenBank/DDBJ databases">
        <title>Whole genome sequence of Oryza granulata.</title>
        <authorList>
            <person name="Li W."/>
        </authorList>
    </citation>
    <scope>NUCLEOTIDE SEQUENCE [LARGE SCALE GENOMIC DNA]</scope>
    <source>
        <strain evidence="2">cv. Menghai</strain>
        <tissue evidence="1">Leaf</tissue>
    </source>
</reference>
<comment type="caution">
    <text evidence="1">The sequence shown here is derived from an EMBL/GenBank/DDBJ whole genome shotgun (WGS) entry which is preliminary data.</text>
</comment>
<sequence>MDYEQSSHATHAMELVERHQPWEMLEDMALDIIDRTYAAALEIVGRGELKDGVVELKAAVHAADPDSPVLTVHASPRHCCVAFNNPRGDALPYRKYTSPKQKMQPCHRLARAFVSVSPGTLFLSRVDDAGPKDHMPCSDDARPPDAAAGGVFAILDAIVLRLGAAIRLEEALLVRARASGCKGPKVDEILIVRNALDKIRSEMDLPALMRRIVNKRRDVTEITCRPAAAATEQPDQADETERLMKKLRLKC</sequence>
<name>A0A6G1E847_9ORYZ</name>
<protein>
    <submittedName>
        <fullName evidence="1">Uncharacterized protein</fullName>
    </submittedName>
</protein>
<dbReference type="EMBL" id="SPHZ02000004">
    <property type="protein sequence ID" value="KAF0921275.1"/>
    <property type="molecule type" value="Genomic_DNA"/>
</dbReference>
<dbReference type="OrthoDB" id="683350at2759"/>
<gene>
    <name evidence="1" type="ORF">E2562_003083</name>
</gene>
<dbReference type="AlphaFoldDB" id="A0A6G1E847"/>